<evidence type="ECO:0000259" key="6">
    <source>
        <dbReference type="Pfam" id="PF01957"/>
    </source>
</evidence>
<keyword evidence="4 5" id="KW-0472">Membrane</keyword>
<feature type="transmembrane region" description="Helical" evidence="5">
    <location>
        <begin position="330"/>
        <end position="349"/>
    </location>
</feature>
<dbReference type="InterPro" id="IPR056739">
    <property type="entry name" value="NfeD_membrane"/>
</dbReference>
<reference evidence="9" key="1">
    <citation type="submission" date="2016-10" db="EMBL/GenBank/DDBJ databases">
        <title>Sequence of Gallionella enrichment culture.</title>
        <authorList>
            <person name="Poehlein A."/>
            <person name="Muehling M."/>
            <person name="Daniel R."/>
        </authorList>
    </citation>
    <scope>NUCLEOTIDE SEQUENCE</scope>
</reference>
<dbReference type="GO" id="GO:0016020">
    <property type="term" value="C:membrane"/>
    <property type="evidence" value="ECO:0007669"/>
    <property type="project" value="UniProtKB-SubCell"/>
</dbReference>
<dbReference type="InterPro" id="IPR056738">
    <property type="entry name" value="NfeD1b_N"/>
</dbReference>
<feature type="domain" description="NfeD-like C-terminal" evidence="6">
    <location>
        <begin position="393"/>
        <end position="449"/>
    </location>
</feature>
<dbReference type="SUPFAM" id="SSF141322">
    <property type="entry name" value="NfeD domain-like"/>
    <property type="match status" value="1"/>
</dbReference>
<sequence length="453" mass="47494">MNKVIALLLSGLFLIAGTCLAASAPVVVVLNVDGAISPGTADYVVRGLKSAAAESARLVVLKMDTPGGLDTSMRQIIKQIIASPVPVVAFVAPDGARAASAGTYILYASHIAAMAPATNLGAATPVMIGIGGLPGSGDQAQKDDKAKPASGVAAAPLSAMEHKLVNDASAYIRSLAQMRGRNVEWAEQAVRQAVSLTAAEALKLKVIDVIADDVPDLLRKLDGHKVKVLNEERTLNVTGAAIVTLEPDWRNRVLSAIADPSLAYLLMLAGVLGIFFEFSNPGFILPGVIGAISLLLALFAFQVLPVNYVGLVLILLGIAFMTAEAFVPSFGILGIGGIASFVFGSVMLIDTDVSGYGVPWSVILPVAFASALFIFFAVGMALKARNRPVVSGREELIGGIGVVLEDFDGKDGWARVHGERWRIASKQPLSQGQRVRVVQMNGLILEVEPERQA</sequence>
<feature type="domain" description="NfeD integral membrane" evidence="7">
    <location>
        <begin position="262"/>
        <end position="378"/>
    </location>
</feature>
<evidence type="ECO:0000256" key="1">
    <source>
        <dbReference type="ARBA" id="ARBA00004141"/>
    </source>
</evidence>
<feature type="domain" description="NfeD1b N-terminal" evidence="8">
    <location>
        <begin position="27"/>
        <end position="228"/>
    </location>
</feature>
<dbReference type="FunFam" id="3.90.226.10:FF:000089">
    <property type="entry name" value="Membrane-bound serine protease"/>
    <property type="match status" value="1"/>
</dbReference>
<dbReference type="AlphaFoldDB" id="A0A1J5SV68"/>
<comment type="subcellular location">
    <subcellularLocation>
        <location evidence="1">Membrane</location>
        <topology evidence="1">Multi-pass membrane protein</topology>
    </subcellularLocation>
</comment>
<dbReference type="CDD" id="cd07020">
    <property type="entry name" value="Clp_protease_NfeD_1"/>
    <property type="match status" value="1"/>
</dbReference>
<dbReference type="SUPFAM" id="SSF52096">
    <property type="entry name" value="ClpP/crotonase"/>
    <property type="match status" value="1"/>
</dbReference>
<organism evidence="9">
    <name type="scientific">mine drainage metagenome</name>
    <dbReference type="NCBI Taxonomy" id="410659"/>
    <lineage>
        <taxon>unclassified sequences</taxon>
        <taxon>metagenomes</taxon>
        <taxon>ecological metagenomes</taxon>
    </lineage>
</organism>
<evidence type="ECO:0000256" key="4">
    <source>
        <dbReference type="ARBA" id="ARBA00023136"/>
    </source>
</evidence>
<feature type="transmembrane region" description="Helical" evidence="5">
    <location>
        <begin position="361"/>
        <end position="382"/>
    </location>
</feature>
<proteinExistence type="predicted"/>
<name>A0A1J5SV68_9ZZZZ</name>
<dbReference type="Pfam" id="PF01957">
    <property type="entry name" value="NfeD"/>
    <property type="match status" value="1"/>
</dbReference>
<feature type="transmembrane region" description="Helical" evidence="5">
    <location>
        <begin position="306"/>
        <end position="323"/>
    </location>
</feature>
<dbReference type="PANTHER" id="PTHR33507">
    <property type="entry name" value="INNER MEMBRANE PROTEIN YBBJ"/>
    <property type="match status" value="1"/>
</dbReference>
<evidence type="ECO:0000256" key="5">
    <source>
        <dbReference type="SAM" id="Phobius"/>
    </source>
</evidence>
<dbReference type="InterPro" id="IPR002810">
    <property type="entry name" value="NfeD-like_C"/>
</dbReference>
<evidence type="ECO:0000256" key="2">
    <source>
        <dbReference type="ARBA" id="ARBA00022692"/>
    </source>
</evidence>
<dbReference type="PANTHER" id="PTHR33507:SF4">
    <property type="entry name" value="NODULATION COMPETITIVENESS PROTEIN NFED"/>
    <property type="match status" value="1"/>
</dbReference>
<dbReference type="EMBL" id="MLJW01000019">
    <property type="protein sequence ID" value="OIR11867.1"/>
    <property type="molecule type" value="Genomic_DNA"/>
</dbReference>
<comment type="caution">
    <text evidence="9">The sequence shown here is derived from an EMBL/GenBank/DDBJ whole genome shotgun (WGS) entry which is preliminary data.</text>
</comment>
<evidence type="ECO:0000256" key="3">
    <source>
        <dbReference type="ARBA" id="ARBA00022989"/>
    </source>
</evidence>
<dbReference type="InterPro" id="IPR012340">
    <property type="entry name" value="NA-bd_OB-fold"/>
</dbReference>
<evidence type="ECO:0000259" key="8">
    <source>
        <dbReference type="Pfam" id="PF25145"/>
    </source>
</evidence>
<gene>
    <name evidence="9" type="ORF">GALL_67240</name>
</gene>
<dbReference type="Pfam" id="PF25145">
    <property type="entry name" value="NfeD1b_N"/>
    <property type="match status" value="1"/>
</dbReference>
<keyword evidence="2 5" id="KW-0812">Transmembrane</keyword>
<feature type="transmembrane region" description="Helical" evidence="5">
    <location>
        <begin position="253"/>
        <end position="276"/>
    </location>
</feature>
<dbReference type="Gene3D" id="2.40.50.140">
    <property type="entry name" value="Nucleic acid-binding proteins"/>
    <property type="match status" value="1"/>
</dbReference>
<evidence type="ECO:0000259" key="7">
    <source>
        <dbReference type="Pfam" id="PF24961"/>
    </source>
</evidence>
<evidence type="ECO:0000313" key="9">
    <source>
        <dbReference type="EMBL" id="OIR11867.1"/>
    </source>
</evidence>
<dbReference type="InterPro" id="IPR029045">
    <property type="entry name" value="ClpP/crotonase-like_dom_sf"/>
</dbReference>
<protein>
    <submittedName>
        <fullName evidence="9">Uncharacterized protein</fullName>
    </submittedName>
</protein>
<dbReference type="Pfam" id="PF24961">
    <property type="entry name" value="NfeD_membrane"/>
    <property type="match status" value="1"/>
</dbReference>
<accession>A0A1J5SV68</accession>
<dbReference type="Gene3D" id="3.90.226.10">
    <property type="entry name" value="2-enoyl-CoA Hydratase, Chain A, domain 1"/>
    <property type="match status" value="1"/>
</dbReference>
<dbReference type="InterPro" id="IPR052165">
    <property type="entry name" value="Membrane_assoc_protease"/>
</dbReference>
<keyword evidence="3 5" id="KW-1133">Transmembrane helix</keyword>